<evidence type="ECO:0000313" key="4">
    <source>
        <dbReference type="Proteomes" id="UP001515480"/>
    </source>
</evidence>
<organism evidence="3 4">
    <name type="scientific">Prymnesium parvum</name>
    <name type="common">Toxic golden alga</name>
    <dbReference type="NCBI Taxonomy" id="97485"/>
    <lineage>
        <taxon>Eukaryota</taxon>
        <taxon>Haptista</taxon>
        <taxon>Haptophyta</taxon>
        <taxon>Prymnesiophyceae</taxon>
        <taxon>Prymnesiales</taxon>
        <taxon>Prymnesiaceae</taxon>
        <taxon>Prymnesium</taxon>
    </lineage>
</organism>
<dbReference type="InterPro" id="IPR011009">
    <property type="entry name" value="Kinase-like_dom_sf"/>
</dbReference>
<dbReference type="EMBL" id="JBGBPQ010000015">
    <property type="protein sequence ID" value="KAL1510567.1"/>
    <property type="molecule type" value="Genomic_DNA"/>
</dbReference>
<accession>A0AB34IZL6</accession>
<keyword evidence="4" id="KW-1185">Reference proteome</keyword>
<dbReference type="AlphaFoldDB" id="A0AB34IZL6"/>
<name>A0AB34IZL6_PRYPA</name>
<reference evidence="3 4" key="1">
    <citation type="journal article" date="2024" name="Science">
        <title>Giant polyketide synthase enzymes in the biosynthesis of giant marine polyether toxins.</title>
        <authorList>
            <person name="Fallon T.R."/>
            <person name="Shende V.V."/>
            <person name="Wierzbicki I.H."/>
            <person name="Pendleton A.L."/>
            <person name="Watervoot N.F."/>
            <person name="Auber R.P."/>
            <person name="Gonzalez D.J."/>
            <person name="Wisecaver J.H."/>
            <person name="Moore B.S."/>
        </authorList>
    </citation>
    <scope>NUCLEOTIDE SEQUENCE [LARGE SCALE GENOMIC DNA]</scope>
    <source>
        <strain evidence="3 4">12B1</strain>
    </source>
</reference>
<gene>
    <name evidence="3" type="ORF">AB1Y20_006868</name>
</gene>
<dbReference type="CDD" id="cd05121">
    <property type="entry name" value="ABC1_ADCK3-like"/>
    <property type="match status" value="1"/>
</dbReference>
<dbReference type="InterPro" id="IPR051130">
    <property type="entry name" value="Mito_struct-func_regulator"/>
</dbReference>
<dbReference type="InterPro" id="IPR000719">
    <property type="entry name" value="Prot_kinase_dom"/>
</dbReference>
<dbReference type="GO" id="GO:0004672">
    <property type="term" value="F:protein kinase activity"/>
    <property type="evidence" value="ECO:0007669"/>
    <property type="project" value="InterPro"/>
</dbReference>
<dbReference type="PANTHER" id="PTHR43173:SF34">
    <property type="entry name" value="ABC1 ATYPICAL KINASE-LIKE DOMAIN-CONTAINING PROTEIN"/>
    <property type="match status" value="1"/>
</dbReference>
<dbReference type="GO" id="GO:0005524">
    <property type="term" value="F:ATP binding"/>
    <property type="evidence" value="ECO:0007669"/>
    <property type="project" value="InterPro"/>
</dbReference>
<dbReference type="InterPro" id="IPR004147">
    <property type="entry name" value="ABC1_dom"/>
</dbReference>
<feature type="region of interest" description="Disordered" evidence="1">
    <location>
        <begin position="23"/>
        <end position="47"/>
    </location>
</feature>
<evidence type="ECO:0000256" key="1">
    <source>
        <dbReference type="SAM" id="MobiDB-lite"/>
    </source>
</evidence>
<dbReference type="Proteomes" id="UP001515480">
    <property type="component" value="Unassembled WGS sequence"/>
</dbReference>
<sequence length="547" mass="59642">MMVGVHATWRPLLPLPVRASPFSAPRAPRGTPRLHATARPPAGGGGGGGGAYGAFDAHGGGPPSAAWLLALLLLLAAAVPWARRGVRFWCAAAPIILSYAALLARLRLEGATDDERRLRLLAHHEASAPRALRHVQLLAGGYVKMGQVLSNRADLLPSAYVRALGTLQDDVPPREWGRMERALRRESPRLLASLASVERQPLGAASTGQAHLASLRDGSRVVLKLQYADARASFGADLGNVARLARLVLPAVAPVVQEVRRRFRAEFDYLREAHDMAEIGRAVARDGGRVVVPRPVLELTTRRALVMEYLPGEKMLEVVQRQLRSSLGESGYSWVRAQAMGISPPMDATRPSRWTLCRAAPTLWRLRRQTRRRLGTLVRVLGRQVFHDGVFHADPHPGNVLLLPGGKLGLIDYGQVVRLSDAQRRSLARLIVALANRAEGKGCEGAVVSAAVEMGFKTKRMSADGLCRLVTFFFDCDERPVNGKAIGPATAMRAIHECDPIVHIPHEYILAARVSLLMRGTAQLMAQDRLHVAVAWRKEAEHALRTT</sequence>
<protein>
    <recommendedName>
        <fullName evidence="2">Protein kinase domain-containing protein</fullName>
    </recommendedName>
</protein>
<dbReference type="PANTHER" id="PTHR43173">
    <property type="entry name" value="ABC1 FAMILY PROTEIN"/>
    <property type="match status" value="1"/>
</dbReference>
<evidence type="ECO:0000313" key="3">
    <source>
        <dbReference type="EMBL" id="KAL1510567.1"/>
    </source>
</evidence>
<feature type="domain" description="Protein kinase" evidence="2">
    <location>
        <begin position="196"/>
        <end position="547"/>
    </location>
</feature>
<comment type="caution">
    <text evidence="3">The sequence shown here is derived from an EMBL/GenBank/DDBJ whole genome shotgun (WGS) entry which is preliminary data.</text>
</comment>
<dbReference type="SUPFAM" id="SSF56112">
    <property type="entry name" value="Protein kinase-like (PK-like)"/>
    <property type="match status" value="1"/>
</dbReference>
<dbReference type="PROSITE" id="PS50011">
    <property type="entry name" value="PROTEIN_KINASE_DOM"/>
    <property type="match status" value="1"/>
</dbReference>
<proteinExistence type="predicted"/>
<dbReference type="Pfam" id="PF03109">
    <property type="entry name" value="ABC1"/>
    <property type="match status" value="1"/>
</dbReference>
<evidence type="ECO:0000259" key="2">
    <source>
        <dbReference type="PROSITE" id="PS50011"/>
    </source>
</evidence>